<name>A0A1X0RAU9_RHIZD</name>
<proteinExistence type="predicted"/>
<gene>
    <name evidence="1" type="ORF">BCV72DRAFT_202246</name>
</gene>
<feature type="non-terminal residue" evidence="1">
    <location>
        <position position="1"/>
    </location>
</feature>
<organism evidence="1">
    <name type="scientific">Rhizopus microsporus var. microsporus</name>
    <dbReference type="NCBI Taxonomy" id="86635"/>
    <lineage>
        <taxon>Eukaryota</taxon>
        <taxon>Fungi</taxon>
        <taxon>Fungi incertae sedis</taxon>
        <taxon>Mucoromycota</taxon>
        <taxon>Mucoromycotina</taxon>
        <taxon>Mucoromycetes</taxon>
        <taxon>Mucorales</taxon>
        <taxon>Mucorineae</taxon>
        <taxon>Rhizopodaceae</taxon>
        <taxon>Rhizopus</taxon>
    </lineage>
</organism>
<dbReference type="Proteomes" id="UP000242414">
    <property type="component" value="Unassembled WGS sequence"/>
</dbReference>
<dbReference type="VEuPathDB" id="FungiDB:BCV72DRAFT_202246"/>
<accession>A0A1X0RAU9</accession>
<protein>
    <submittedName>
        <fullName evidence="1">Uncharacterized protein</fullName>
    </submittedName>
</protein>
<evidence type="ECO:0000313" key="1">
    <source>
        <dbReference type="EMBL" id="ORE09159.1"/>
    </source>
</evidence>
<sequence>KSLKVKGHLEPVNNEVMNAYQRMHITLNDEGVTMGKAEEAIDEIKLANQTEMSRLYQIYPSNF</sequence>
<dbReference type="AlphaFoldDB" id="A0A1X0RAU9"/>
<reference evidence="1" key="1">
    <citation type="journal article" date="2016" name="Proc. Natl. Acad. Sci. U.S.A.">
        <title>Lipid metabolic changes in an early divergent fungus govern the establishment of a mutualistic symbiosis with endobacteria.</title>
        <authorList>
            <person name="Lastovetsky O.A."/>
            <person name="Gaspar M.L."/>
            <person name="Mondo S.J."/>
            <person name="LaButti K.M."/>
            <person name="Sandor L."/>
            <person name="Grigoriev I.V."/>
            <person name="Henry S.A."/>
            <person name="Pawlowska T.E."/>
        </authorList>
    </citation>
    <scope>NUCLEOTIDE SEQUENCE [LARGE SCALE GENOMIC DNA]</scope>
    <source>
        <strain evidence="1">ATCC 52814</strain>
    </source>
</reference>
<dbReference type="EMBL" id="KV921879">
    <property type="protein sequence ID" value="ORE09159.1"/>
    <property type="molecule type" value="Genomic_DNA"/>
</dbReference>